<dbReference type="AlphaFoldDB" id="A0A8J3CQZ4"/>
<dbReference type="EMBL" id="BMZH01000003">
    <property type="protein sequence ID" value="GHA88536.1"/>
    <property type="molecule type" value="Genomic_DNA"/>
</dbReference>
<comment type="caution">
    <text evidence="1">The sequence shown here is derived from an EMBL/GenBank/DDBJ whole genome shotgun (WGS) entry which is preliminary data.</text>
</comment>
<accession>A0A8J3CQZ4</accession>
<reference evidence="1" key="1">
    <citation type="journal article" date="2014" name="Int. J. Syst. Evol. Microbiol.">
        <title>Complete genome sequence of Corynebacterium casei LMG S-19264T (=DSM 44701T), isolated from a smear-ripened cheese.</title>
        <authorList>
            <consortium name="US DOE Joint Genome Institute (JGI-PGF)"/>
            <person name="Walter F."/>
            <person name="Albersmeier A."/>
            <person name="Kalinowski J."/>
            <person name="Ruckert C."/>
        </authorList>
    </citation>
    <scope>NUCLEOTIDE SEQUENCE</scope>
    <source>
        <strain evidence="1">KCTC 32513</strain>
    </source>
</reference>
<evidence type="ECO:0000313" key="2">
    <source>
        <dbReference type="Proteomes" id="UP000634004"/>
    </source>
</evidence>
<sequence length="248" mass="25178">MGAIAIAGTGCAYQGSSYGAHSPASYPTPYYGGCGSSYTPQGCQNNVGGTRFDLELGAEQFVSGDIIGAGNALGGGDTTLDVGYKDAFKSGYRVAAGLARDINPSTTVSAKGFYNEADGEDGVLFGSGGQTASFSDYKSYGAELGLRKYVGYGGAQLRPYLGGTVGAAYVDDISADDGGGPIVLNDATWVPTASGTAGFEMPLSQTGAIALEAGLRWTGKQDRAAGLGLGEDSSRLSVPVTLRGSFRF</sequence>
<evidence type="ECO:0000313" key="1">
    <source>
        <dbReference type="EMBL" id="GHA88536.1"/>
    </source>
</evidence>
<protein>
    <submittedName>
        <fullName evidence="1">Uncharacterized protein</fullName>
    </submittedName>
</protein>
<keyword evidence="2" id="KW-1185">Reference proteome</keyword>
<gene>
    <name evidence="1" type="ORF">GCM10009069_09360</name>
</gene>
<proteinExistence type="predicted"/>
<name>A0A8J3CQZ4_9PROT</name>
<organism evidence="1 2">
    <name type="scientific">Algimonas arctica</name>
    <dbReference type="NCBI Taxonomy" id="1479486"/>
    <lineage>
        <taxon>Bacteria</taxon>
        <taxon>Pseudomonadati</taxon>
        <taxon>Pseudomonadota</taxon>
        <taxon>Alphaproteobacteria</taxon>
        <taxon>Maricaulales</taxon>
        <taxon>Robiginitomaculaceae</taxon>
        <taxon>Algimonas</taxon>
    </lineage>
</organism>
<dbReference type="Proteomes" id="UP000634004">
    <property type="component" value="Unassembled WGS sequence"/>
</dbReference>
<dbReference type="SUPFAM" id="SSF56935">
    <property type="entry name" value="Porins"/>
    <property type="match status" value="1"/>
</dbReference>
<dbReference type="Gene3D" id="2.40.160.20">
    <property type="match status" value="1"/>
</dbReference>
<reference evidence="1" key="2">
    <citation type="submission" date="2020-09" db="EMBL/GenBank/DDBJ databases">
        <authorList>
            <person name="Sun Q."/>
            <person name="Kim S."/>
        </authorList>
    </citation>
    <scope>NUCLEOTIDE SEQUENCE</scope>
    <source>
        <strain evidence="1">KCTC 32513</strain>
    </source>
</reference>